<dbReference type="InterPro" id="IPR035891">
    <property type="entry name" value="CheY-binding_CheA"/>
</dbReference>
<feature type="domain" description="HPt" evidence="15">
    <location>
        <begin position="1"/>
        <end position="103"/>
    </location>
</feature>
<keyword evidence="7" id="KW-0547">Nucleotide-binding</keyword>
<dbReference type="CDD" id="cd00731">
    <property type="entry name" value="CheA_reg"/>
    <property type="match status" value="1"/>
</dbReference>
<dbReference type="InterPro" id="IPR003594">
    <property type="entry name" value="HATPase_dom"/>
</dbReference>
<comment type="catalytic activity">
    <reaction evidence="1">
        <text>ATP + protein L-histidine = ADP + protein N-phospho-L-histidine.</text>
        <dbReference type="EC" id="2.7.13.3"/>
    </reaction>
</comment>
<dbReference type="PANTHER" id="PTHR43395:SF1">
    <property type="entry name" value="CHEMOTAXIS PROTEIN CHEA"/>
    <property type="match status" value="1"/>
</dbReference>
<dbReference type="CDD" id="cd16916">
    <property type="entry name" value="HATPase_CheA-like"/>
    <property type="match status" value="1"/>
</dbReference>
<dbReference type="InterPro" id="IPR037052">
    <property type="entry name" value="CheA-like_P2_sf"/>
</dbReference>
<dbReference type="SUPFAM" id="SSF55874">
    <property type="entry name" value="ATPase domain of HSP90 chaperone/DNA topoisomerase II/histidine kinase"/>
    <property type="match status" value="1"/>
</dbReference>
<dbReference type="SUPFAM" id="SSF55052">
    <property type="entry name" value="CheY-binding domain of CheA"/>
    <property type="match status" value="1"/>
</dbReference>
<evidence type="ECO:0000256" key="8">
    <source>
        <dbReference type="ARBA" id="ARBA00022777"/>
    </source>
</evidence>
<dbReference type="InterPro" id="IPR051315">
    <property type="entry name" value="Bact_Chemotaxis_CheA"/>
</dbReference>
<dbReference type="InterPro" id="IPR036097">
    <property type="entry name" value="HisK_dim/P_sf"/>
</dbReference>
<dbReference type="InterPro" id="IPR010808">
    <property type="entry name" value="CheA_P2-bd"/>
</dbReference>
<evidence type="ECO:0000256" key="10">
    <source>
        <dbReference type="ARBA" id="ARBA00023012"/>
    </source>
</evidence>
<proteinExistence type="predicted"/>
<evidence type="ECO:0000256" key="1">
    <source>
        <dbReference type="ARBA" id="ARBA00000085"/>
    </source>
</evidence>
<dbReference type="InterPro" id="IPR008207">
    <property type="entry name" value="Sig_transdc_His_kin_Hpt_dom"/>
</dbReference>
<dbReference type="Pfam" id="PF01627">
    <property type="entry name" value="Hpt"/>
    <property type="match status" value="1"/>
</dbReference>
<keyword evidence="8" id="KW-0418">Kinase</keyword>
<dbReference type="GO" id="GO:0005737">
    <property type="term" value="C:cytoplasm"/>
    <property type="evidence" value="ECO:0007669"/>
    <property type="project" value="InterPro"/>
</dbReference>
<dbReference type="EC" id="2.7.13.3" evidence="2"/>
<dbReference type="SUPFAM" id="SSF47226">
    <property type="entry name" value="Histidine-containing phosphotransfer domain, HPT domain"/>
    <property type="match status" value="1"/>
</dbReference>
<dbReference type="SMART" id="SM00073">
    <property type="entry name" value="HPT"/>
    <property type="match status" value="1"/>
</dbReference>
<dbReference type="Gene3D" id="1.20.120.160">
    <property type="entry name" value="HPT domain"/>
    <property type="match status" value="1"/>
</dbReference>
<dbReference type="CDD" id="cd00088">
    <property type="entry name" value="HPT"/>
    <property type="match status" value="1"/>
</dbReference>
<keyword evidence="10" id="KW-0902">Two-component regulatory system</keyword>
<gene>
    <name evidence="16" type="ORF">IDH41_19220</name>
</gene>
<dbReference type="InterPro" id="IPR004358">
    <property type="entry name" value="Sig_transdc_His_kin-like_C"/>
</dbReference>
<evidence type="ECO:0000259" key="13">
    <source>
        <dbReference type="PROSITE" id="PS50109"/>
    </source>
</evidence>
<dbReference type="FunFam" id="3.30.565.10:FF:000016">
    <property type="entry name" value="Chemotaxis protein CheA, putative"/>
    <property type="match status" value="1"/>
</dbReference>
<dbReference type="GO" id="GO:0006935">
    <property type="term" value="P:chemotaxis"/>
    <property type="evidence" value="ECO:0007669"/>
    <property type="project" value="UniProtKB-KW"/>
</dbReference>
<evidence type="ECO:0000256" key="9">
    <source>
        <dbReference type="ARBA" id="ARBA00022840"/>
    </source>
</evidence>
<keyword evidence="4" id="KW-0145">Chemotaxis</keyword>
<feature type="region of interest" description="Disordered" evidence="12">
    <location>
        <begin position="287"/>
        <end position="311"/>
    </location>
</feature>
<dbReference type="InterPro" id="IPR002545">
    <property type="entry name" value="CheW-lke_dom"/>
</dbReference>
<protein>
    <recommendedName>
        <fullName evidence="3">Chemotaxis protein CheA</fullName>
        <ecNumber evidence="2">2.7.13.3</ecNumber>
    </recommendedName>
</protein>
<evidence type="ECO:0000256" key="6">
    <source>
        <dbReference type="ARBA" id="ARBA00022679"/>
    </source>
</evidence>
<dbReference type="InterPro" id="IPR036061">
    <property type="entry name" value="CheW-like_dom_sf"/>
</dbReference>
<keyword evidence="6" id="KW-0808">Transferase</keyword>
<dbReference type="SMART" id="SM00387">
    <property type="entry name" value="HATPase_c"/>
    <property type="match status" value="1"/>
</dbReference>
<dbReference type="SUPFAM" id="SSF47384">
    <property type="entry name" value="Homodimeric domain of signal transducing histidine kinase"/>
    <property type="match status" value="1"/>
</dbReference>
<dbReference type="SMART" id="SM00260">
    <property type="entry name" value="CheW"/>
    <property type="match status" value="1"/>
</dbReference>
<dbReference type="PROSITE" id="PS50851">
    <property type="entry name" value="CHEW"/>
    <property type="match status" value="1"/>
</dbReference>
<dbReference type="InterPro" id="IPR036890">
    <property type="entry name" value="HATPase_C_sf"/>
</dbReference>
<evidence type="ECO:0000256" key="3">
    <source>
        <dbReference type="ARBA" id="ARBA00021495"/>
    </source>
</evidence>
<dbReference type="RefSeq" id="WP_190863886.1">
    <property type="nucleotide sequence ID" value="NZ_JACXIY010000023.1"/>
</dbReference>
<evidence type="ECO:0000256" key="5">
    <source>
        <dbReference type="ARBA" id="ARBA00022553"/>
    </source>
</evidence>
<feature type="domain" description="Histidine kinase" evidence="13">
    <location>
        <begin position="315"/>
        <end position="565"/>
    </location>
</feature>
<accession>A0A927CMA9</accession>
<dbReference type="AlphaFoldDB" id="A0A927CMA9"/>
<dbReference type="InterPro" id="IPR004105">
    <property type="entry name" value="CheA-like_dim"/>
</dbReference>
<evidence type="ECO:0000256" key="12">
    <source>
        <dbReference type="SAM" id="MobiDB-lite"/>
    </source>
</evidence>
<dbReference type="Proteomes" id="UP000632125">
    <property type="component" value="Unassembled WGS sequence"/>
</dbReference>
<dbReference type="PROSITE" id="PS50894">
    <property type="entry name" value="HPT"/>
    <property type="match status" value="1"/>
</dbReference>
<feature type="modified residue" description="Phosphohistidine" evidence="11">
    <location>
        <position position="46"/>
    </location>
</feature>
<dbReference type="EMBL" id="JACXIY010000023">
    <property type="protein sequence ID" value="MBD2870718.1"/>
    <property type="molecule type" value="Genomic_DNA"/>
</dbReference>
<evidence type="ECO:0000256" key="2">
    <source>
        <dbReference type="ARBA" id="ARBA00012438"/>
    </source>
</evidence>
<name>A0A927CMA9_9BACL</name>
<evidence type="ECO:0000256" key="7">
    <source>
        <dbReference type="ARBA" id="ARBA00022741"/>
    </source>
</evidence>
<dbReference type="PRINTS" id="PR00344">
    <property type="entry name" value="BCTRLSENSOR"/>
</dbReference>
<dbReference type="InterPro" id="IPR005467">
    <property type="entry name" value="His_kinase_dom"/>
</dbReference>
<dbReference type="Gene3D" id="1.10.287.560">
    <property type="entry name" value="Histidine kinase CheA-like, homodimeric domain"/>
    <property type="match status" value="1"/>
</dbReference>
<evidence type="ECO:0000256" key="4">
    <source>
        <dbReference type="ARBA" id="ARBA00022500"/>
    </source>
</evidence>
<reference evidence="16" key="1">
    <citation type="submission" date="2020-09" db="EMBL/GenBank/DDBJ databases">
        <title>A novel bacterium of genus Paenibacillus, isolated from South China Sea.</title>
        <authorList>
            <person name="Huang H."/>
            <person name="Mo K."/>
            <person name="Hu Y."/>
        </authorList>
    </citation>
    <scope>NUCLEOTIDE SEQUENCE</scope>
    <source>
        <strain evidence="16">IB182493</strain>
    </source>
</reference>
<evidence type="ECO:0000313" key="16">
    <source>
        <dbReference type="EMBL" id="MBD2870718.1"/>
    </source>
</evidence>
<dbReference type="Gene3D" id="3.30.70.1110">
    <property type="entry name" value="Histidine kinase CheA-like, P2 response regulator-binding domain"/>
    <property type="match status" value="1"/>
</dbReference>
<evidence type="ECO:0000259" key="14">
    <source>
        <dbReference type="PROSITE" id="PS50851"/>
    </source>
</evidence>
<dbReference type="InterPro" id="IPR037006">
    <property type="entry name" value="CheA-like_homodim_sf"/>
</dbReference>
<dbReference type="SMART" id="SM01231">
    <property type="entry name" value="H-kinase_dim"/>
    <property type="match status" value="1"/>
</dbReference>
<feature type="domain" description="CheW-like" evidence="14">
    <location>
        <begin position="567"/>
        <end position="698"/>
    </location>
</feature>
<dbReference type="GO" id="GO:0000155">
    <property type="term" value="F:phosphorelay sensor kinase activity"/>
    <property type="evidence" value="ECO:0007669"/>
    <property type="project" value="InterPro"/>
</dbReference>
<keyword evidence="9" id="KW-0067">ATP-binding</keyword>
<feature type="compositionally biased region" description="Low complexity" evidence="12">
    <location>
        <begin position="295"/>
        <end position="311"/>
    </location>
</feature>
<sequence length="698" mass="75761">MDMNAYLSMFIDESNDHLQSLNENLLRLESEPEELSIVQSIFRSAHTLKGMSATMGFEDLAALTHEMENVLDLVRNEKLKMDSFIFDTLFKGLDALEAMVQDIVGGGTGKADVTAIVASLQVILKSDYSPAKAAGQAQAPAAAAATSAVPLVAEEMLLDEYQSSVLLQSIESGHHVFHVQIAIRDSCLLKAVRAYMVFEVLERSGEVIKSNPSVQDIEQEKFDFSFAVFIVSNISKEELEAQILNISEIESAVVMALDKESLAELNAAPAAAAAETAAMEEALTAVQSPKEEQPVRPAAPAKAPASGAPAGGAAVASRTIRVDIERLDTLMNLFSEMLIDRVRLEQLASEIKRSDLTETVEHLSRVSSDLQSIVLKLRMVPVDSVFNRFPRMIRDLAKSLDKKIDLVITGADTELDRTVIDEIGDPLVHLLRNSVDHGLETIDERIAAGKPETGTIYLRAFHSGNHVFIEVEEDGRGINQEKVLQIAVKNGVVSEEAASRLSPDEINMLIFAPGFSTADKISDISGRGVGLDVVKSKITSLGGNVTVDSAAGRGSKFSVQLPLTLSIISAMLIKLGSEKYAIPLSSIVETGIIRKEQIVNVHGNRMIEFRNSIIPLVSLSKVLESPDYDENEEQETEIVVIRKGDKWAAVMVDEFIGQSEIVLKTLGKYLTNIEAISGATILGDGYVALIIDPNALIK</sequence>
<dbReference type="GO" id="GO:0005524">
    <property type="term" value="F:ATP binding"/>
    <property type="evidence" value="ECO:0007669"/>
    <property type="project" value="UniProtKB-KW"/>
</dbReference>
<evidence type="ECO:0000259" key="15">
    <source>
        <dbReference type="PROSITE" id="PS50894"/>
    </source>
</evidence>
<dbReference type="InterPro" id="IPR036641">
    <property type="entry name" value="HPT_dom_sf"/>
</dbReference>
<dbReference type="Pfam" id="PF01584">
    <property type="entry name" value="CheW"/>
    <property type="match status" value="1"/>
</dbReference>
<dbReference type="PROSITE" id="PS50109">
    <property type="entry name" value="HIS_KIN"/>
    <property type="match status" value="1"/>
</dbReference>
<evidence type="ECO:0000313" key="17">
    <source>
        <dbReference type="Proteomes" id="UP000632125"/>
    </source>
</evidence>
<dbReference type="Pfam" id="PF02895">
    <property type="entry name" value="H-kinase_dim"/>
    <property type="match status" value="1"/>
</dbReference>
<dbReference type="PANTHER" id="PTHR43395">
    <property type="entry name" value="SENSOR HISTIDINE KINASE CHEA"/>
    <property type="match status" value="1"/>
</dbReference>
<dbReference type="Pfam" id="PF02518">
    <property type="entry name" value="HATPase_c"/>
    <property type="match status" value="1"/>
</dbReference>
<dbReference type="Gene3D" id="3.30.565.10">
    <property type="entry name" value="Histidine kinase-like ATPase, C-terminal domain"/>
    <property type="match status" value="1"/>
</dbReference>
<evidence type="ECO:0000256" key="11">
    <source>
        <dbReference type="PROSITE-ProRule" id="PRU00110"/>
    </source>
</evidence>
<organism evidence="16 17">
    <name type="scientific">Paenibacillus arenilitoris</name>
    <dbReference type="NCBI Taxonomy" id="2772299"/>
    <lineage>
        <taxon>Bacteria</taxon>
        <taxon>Bacillati</taxon>
        <taxon>Bacillota</taxon>
        <taxon>Bacilli</taxon>
        <taxon>Bacillales</taxon>
        <taxon>Paenibacillaceae</taxon>
        <taxon>Paenibacillus</taxon>
    </lineage>
</organism>
<dbReference type="SUPFAM" id="SSF50341">
    <property type="entry name" value="CheW-like"/>
    <property type="match status" value="1"/>
</dbReference>
<keyword evidence="17" id="KW-1185">Reference proteome</keyword>
<comment type="caution">
    <text evidence="16">The sequence shown here is derived from an EMBL/GenBank/DDBJ whole genome shotgun (WGS) entry which is preliminary data.</text>
</comment>
<keyword evidence="5 11" id="KW-0597">Phosphoprotein</keyword>
<dbReference type="Pfam" id="PF07194">
    <property type="entry name" value="P2"/>
    <property type="match status" value="1"/>
</dbReference>
<dbReference type="Gene3D" id="2.30.30.40">
    <property type="entry name" value="SH3 Domains"/>
    <property type="match status" value="1"/>
</dbReference>